<dbReference type="SUPFAM" id="SSF46565">
    <property type="entry name" value="Chaperone J-domain"/>
    <property type="match status" value="1"/>
</dbReference>
<dbReference type="InterPro" id="IPR001623">
    <property type="entry name" value="DnaJ_domain"/>
</dbReference>
<reference evidence="4" key="1">
    <citation type="submission" date="2022-07" db="EMBL/GenBank/DDBJ databases">
        <title>Evaluation of T. orientalis genome assembly methods using nanopore sequencing and analysis of variation between genomes.</title>
        <authorList>
            <person name="Yam J."/>
            <person name="Micallef M.L."/>
            <person name="Liu M."/>
            <person name="Djordjevic S.P."/>
            <person name="Bogema D.R."/>
            <person name="Jenkins C."/>
        </authorList>
    </citation>
    <scope>NUCLEOTIDE SEQUENCE</scope>
    <source>
        <strain evidence="4">Goon Nure</strain>
    </source>
</reference>
<feature type="region of interest" description="Disordered" evidence="2">
    <location>
        <begin position="542"/>
        <end position="583"/>
    </location>
</feature>
<dbReference type="SMART" id="SM00271">
    <property type="entry name" value="DnaJ"/>
    <property type="match status" value="1"/>
</dbReference>
<dbReference type="CDD" id="cd06257">
    <property type="entry name" value="DnaJ"/>
    <property type="match status" value="1"/>
</dbReference>
<sequence>MDLELDDFDYYDILNLPPNATQEEIKTNYRNLIRLWHPDKHSSTSDSADISYSNGQNDLTYRNTSIEPDDPLTKKREMAFTKIQKAYSVLSDPVLRSQYDKYGQEGSTLAKLIMNEKTNERSVYSIPEDLSEDAPKHEISSIEKTNEFVSRRVFLLLRDRYQRELKMLPFQVVTNYTFNARSDLFSDDLMFKRKSDKYSNQALMPSRYLYLTGVTLDNSVELLYNKYRFGVTLSAVLARGTFGNMLSRIYISKELSDTLELRVSADTGNFFTNRVLLLSLKKKFNETFWSTAILTISDRLFPNLYAVFHKNLNNKHSFELTLTNGVFLDYSYLKVLNRHTKVNLKVVATPDNMGVEMRTKTLNVFGSTLGAVVRLCLIKGLSVEWFFRTFLESNYLGIMKVEYRLCLNNNKVILILKGIINNSKVVVPVLLYRGDENQAIYLVSSLTALTLLLPLVSTAVRNLYENVCKMSTKKDGDNILLDRLNSIIEFEESVYRSPLRNNFYATFPQFFRKSYASYFTSAQNDLGLYEYKHIKYYQYPPMHSSNRDRESGEPDSDPKSRPSPEGNEPTSDTSRDDDLGRKIASDENNKLLNIAKSTYLRELDKKGMIVLVALYGHPRVLDYVSSNHKLIKFNTGNYSPHEDVLNDFLSKSGAKKQFEPGFNATRYVFNVTNIVMSKVTDSTLYMSGKNKDNLIGFYNPCKNLGISPKLLIM</sequence>
<keyword evidence="1" id="KW-0143">Chaperone</keyword>
<dbReference type="InterPro" id="IPR024586">
    <property type="entry name" value="DnaJ-like_C11_C"/>
</dbReference>
<evidence type="ECO:0000256" key="2">
    <source>
        <dbReference type="SAM" id="MobiDB-lite"/>
    </source>
</evidence>
<proteinExistence type="predicted"/>
<evidence type="ECO:0000259" key="3">
    <source>
        <dbReference type="PROSITE" id="PS50076"/>
    </source>
</evidence>
<dbReference type="PRINTS" id="PR00625">
    <property type="entry name" value="JDOMAIN"/>
</dbReference>
<feature type="domain" description="J" evidence="3">
    <location>
        <begin position="9"/>
        <end position="103"/>
    </location>
</feature>
<feature type="compositionally biased region" description="Basic and acidic residues" evidence="2">
    <location>
        <begin position="545"/>
        <end position="562"/>
    </location>
</feature>
<dbReference type="EMBL" id="CP056070">
    <property type="protein sequence ID" value="UKK01134.2"/>
    <property type="molecule type" value="Genomic_DNA"/>
</dbReference>
<gene>
    <name evidence="4" type="ORF">MACK_001947</name>
</gene>
<dbReference type="PANTHER" id="PTHR44157:SF1">
    <property type="entry name" value="DNAJ HOMOLOG SUBFAMILY C MEMBER 11"/>
    <property type="match status" value="1"/>
</dbReference>
<dbReference type="GO" id="GO:0005739">
    <property type="term" value="C:mitochondrion"/>
    <property type="evidence" value="ECO:0007669"/>
    <property type="project" value="GOC"/>
</dbReference>
<evidence type="ECO:0000313" key="4">
    <source>
        <dbReference type="EMBL" id="UKK01134.2"/>
    </source>
</evidence>
<organism evidence="4 5">
    <name type="scientific">Theileria orientalis</name>
    <dbReference type="NCBI Taxonomy" id="68886"/>
    <lineage>
        <taxon>Eukaryota</taxon>
        <taxon>Sar</taxon>
        <taxon>Alveolata</taxon>
        <taxon>Apicomplexa</taxon>
        <taxon>Aconoidasida</taxon>
        <taxon>Piroplasmida</taxon>
        <taxon>Theileriidae</taxon>
        <taxon>Theileria</taxon>
    </lineage>
</organism>
<evidence type="ECO:0000313" key="5">
    <source>
        <dbReference type="Proteomes" id="UP000244811"/>
    </source>
</evidence>
<feature type="compositionally biased region" description="Low complexity" evidence="2">
    <location>
        <begin position="44"/>
        <end position="53"/>
    </location>
</feature>
<dbReference type="PROSITE" id="PS50076">
    <property type="entry name" value="DNAJ_2"/>
    <property type="match status" value="1"/>
</dbReference>
<dbReference type="PROSITE" id="PS00636">
    <property type="entry name" value="DNAJ_1"/>
    <property type="match status" value="1"/>
</dbReference>
<accession>A0A976QWX1</accession>
<dbReference type="AlphaFoldDB" id="A0A976QWX1"/>
<evidence type="ECO:0000256" key="1">
    <source>
        <dbReference type="ARBA" id="ARBA00023186"/>
    </source>
</evidence>
<dbReference type="InterPro" id="IPR018253">
    <property type="entry name" value="DnaJ_domain_CS"/>
</dbReference>
<feature type="region of interest" description="Disordered" evidence="2">
    <location>
        <begin position="40"/>
        <end position="70"/>
    </location>
</feature>
<protein>
    <submittedName>
        <fullName evidence="4">Molecular chaperone DnaJ</fullName>
    </submittedName>
</protein>
<dbReference type="PANTHER" id="PTHR44157">
    <property type="entry name" value="DNAJ HOMOLOG SUBFAMILY C MEMBER 11"/>
    <property type="match status" value="1"/>
</dbReference>
<dbReference type="Gene3D" id="1.10.287.110">
    <property type="entry name" value="DnaJ domain"/>
    <property type="match status" value="1"/>
</dbReference>
<dbReference type="Proteomes" id="UP000244811">
    <property type="component" value="Chromosome 3"/>
</dbReference>
<dbReference type="GO" id="GO:0042407">
    <property type="term" value="P:cristae formation"/>
    <property type="evidence" value="ECO:0007669"/>
    <property type="project" value="TreeGrafter"/>
</dbReference>
<dbReference type="InterPro" id="IPR036869">
    <property type="entry name" value="J_dom_sf"/>
</dbReference>
<feature type="compositionally biased region" description="Basic and acidic residues" evidence="2">
    <location>
        <begin position="573"/>
        <end position="583"/>
    </location>
</feature>
<feature type="compositionally biased region" description="Polar residues" evidence="2">
    <location>
        <begin position="54"/>
        <end position="66"/>
    </location>
</feature>
<dbReference type="Pfam" id="PF11875">
    <property type="entry name" value="DnaJ-like_C11_C"/>
    <property type="match status" value="1"/>
</dbReference>
<name>A0A976QWX1_THEOR</name>
<dbReference type="Pfam" id="PF00226">
    <property type="entry name" value="DnaJ"/>
    <property type="match status" value="1"/>
</dbReference>
<dbReference type="InterPro" id="IPR052243">
    <property type="entry name" value="Mito_inner_membrane_organizer"/>
</dbReference>